<evidence type="ECO:0000313" key="3">
    <source>
        <dbReference type="Proteomes" id="UP000217790"/>
    </source>
</evidence>
<reference evidence="3" key="1">
    <citation type="journal article" date="2017" name="Nat. Ecol. Evol.">
        <title>Genome expansion and lineage-specific genetic innovations in the forest pathogenic fungi Armillaria.</title>
        <authorList>
            <person name="Sipos G."/>
            <person name="Prasanna A.N."/>
            <person name="Walter M.C."/>
            <person name="O'Connor E."/>
            <person name="Balint B."/>
            <person name="Krizsan K."/>
            <person name="Kiss B."/>
            <person name="Hess J."/>
            <person name="Varga T."/>
            <person name="Slot J."/>
            <person name="Riley R."/>
            <person name="Boka B."/>
            <person name="Rigling D."/>
            <person name="Barry K."/>
            <person name="Lee J."/>
            <person name="Mihaltcheva S."/>
            <person name="LaButti K."/>
            <person name="Lipzen A."/>
            <person name="Waldron R."/>
            <person name="Moloney N.M."/>
            <person name="Sperisen C."/>
            <person name="Kredics L."/>
            <person name="Vagvoelgyi C."/>
            <person name="Patrignani A."/>
            <person name="Fitzpatrick D."/>
            <person name="Nagy I."/>
            <person name="Doyle S."/>
            <person name="Anderson J.B."/>
            <person name="Grigoriev I.V."/>
            <person name="Gueldener U."/>
            <person name="Muensterkoetter M."/>
            <person name="Nagy L.G."/>
        </authorList>
    </citation>
    <scope>NUCLEOTIDE SEQUENCE [LARGE SCALE GENOMIC DNA]</scope>
    <source>
        <strain evidence="3">Ar21-2</strain>
    </source>
</reference>
<dbReference type="Proteomes" id="UP000217790">
    <property type="component" value="Unassembled WGS sequence"/>
</dbReference>
<dbReference type="InParanoid" id="A0A2H3CWC0"/>
<keyword evidence="3" id="KW-1185">Reference proteome</keyword>
<dbReference type="EMBL" id="KZ293689">
    <property type="protein sequence ID" value="PBK85774.1"/>
    <property type="molecule type" value="Genomic_DNA"/>
</dbReference>
<dbReference type="AlphaFoldDB" id="A0A2H3CWC0"/>
<name>A0A2H3CWC0_ARMGA</name>
<protein>
    <submittedName>
        <fullName evidence="2">Uncharacterized protein</fullName>
    </submittedName>
</protein>
<dbReference type="OrthoDB" id="10648042at2759"/>
<sequence length="222" mass="24920">MAAVTWFLLVYNFTNFLKSPGASVCHVTRRNRAHCATSRVVFDHNHRFSLDRLGMHTKPPTALVYCEYFAHTECTDTARTTVKSHFPDEAPQRREPEICMYRRFDASTLAVTGGGFKLDGFYDDGGNEEPRTWSPYPLGATSGVFLNGISTDSQFLVIWKAGHEKGDSQELSYSHGALSNRSRTSYSSLAFKLIQYLPAMHPFCGVSLGDCRFCEEFEGVDC</sequence>
<feature type="chain" id="PRO_5013857196" evidence="1">
    <location>
        <begin position="17"/>
        <end position="222"/>
    </location>
</feature>
<keyword evidence="1" id="KW-0732">Signal</keyword>
<evidence type="ECO:0000256" key="1">
    <source>
        <dbReference type="SAM" id="SignalP"/>
    </source>
</evidence>
<accession>A0A2H3CWC0</accession>
<gene>
    <name evidence="2" type="ORF">ARMGADRAFT_1036196</name>
</gene>
<feature type="signal peptide" evidence="1">
    <location>
        <begin position="1"/>
        <end position="16"/>
    </location>
</feature>
<evidence type="ECO:0000313" key="2">
    <source>
        <dbReference type="EMBL" id="PBK85774.1"/>
    </source>
</evidence>
<proteinExistence type="predicted"/>
<organism evidence="2 3">
    <name type="scientific">Armillaria gallica</name>
    <name type="common">Bulbous honey fungus</name>
    <name type="synonym">Armillaria bulbosa</name>
    <dbReference type="NCBI Taxonomy" id="47427"/>
    <lineage>
        <taxon>Eukaryota</taxon>
        <taxon>Fungi</taxon>
        <taxon>Dikarya</taxon>
        <taxon>Basidiomycota</taxon>
        <taxon>Agaricomycotina</taxon>
        <taxon>Agaricomycetes</taxon>
        <taxon>Agaricomycetidae</taxon>
        <taxon>Agaricales</taxon>
        <taxon>Marasmiineae</taxon>
        <taxon>Physalacriaceae</taxon>
        <taxon>Armillaria</taxon>
    </lineage>
</organism>